<feature type="signal peptide" evidence="2">
    <location>
        <begin position="1"/>
        <end position="23"/>
    </location>
</feature>
<evidence type="ECO:0000313" key="3">
    <source>
        <dbReference type="EMBL" id="KAE9528512.1"/>
    </source>
</evidence>
<feature type="compositionally biased region" description="Low complexity" evidence="1">
    <location>
        <begin position="255"/>
        <end position="324"/>
    </location>
</feature>
<accession>A0A6G0TA01</accession>
<evidence type="ECO:0000256" key="2">
    <source>
        <dbReference type="SAM" id="SignalP"/>
    </source>
</evidence>
<comment type="caution">
    <text evidence="3">The sequence shown here is derived from an EMBL/GenBank/DDBJ whole genome shotgun (WGS) entry which is preliminary data.</text>
</comment>
<reference evidence="3 4" key="1">
    <citation type="submission" date="2019-08" db="EMBL/GenBank/DDBJ databases">
        <title>The genome of the soybean aphid Biotype 1, its phylome, world population structure and adaptation to the North American continent.</title>
        <authorList>
            <person name="Giordano R."/>
            <person name="Donthu R.K."/>
            <person name="Hernandez A.G."/>
            <person name="Wright C.L."/>
            <person name="Zimin A.V."/>
        </authorList>
    </citation>
    <scope>NUCLEOTIDE SEQUENCE [LARGE SCALE GENOMIC DNA]</scope>
    <source>
        <tissue evidence="3">Whole aphids</tissue>
    </source>
</reference>
<dbReference type="EMBL" id="VYZN01000048">
    <property type="protein sequence ID" value="KAE9528512.1"/>
    <property type="molecule type" value="Genomic_DNA"/>
</dbReference>
<keyword evidence="4" id="KW-1185">Reference proteome</keyword>
<proteinExistence type="predicted"/>
<feature type="compositionally biased region" description="Polar residues" evidence="1">
    <location>
        <begin position="359"/>
        <end position="369"/>
    </location>
</feature>
<protein>
    <submittedName>
        <fullName evidence="3">Uncharacterized protein</fullName>
    </submittedName>
</protein>
<dbReference type="OrthoDB" id="6625136at2759"/>
<organism evidence="3 4">
    <name type="scientific">Aphis glycines</name>
    <name type="common">Soybean aphid</name>
    <dbReference type="NCBI Taxonomy" id="307491"/>
    <lineage>
        <taxon>Eukaryota</taxon>
        <taxon>Metazoa</taxon>
        <taxon>Ecdysozoa</taxon>
        <taxon>Arthropoda</taxon>
        <taxon>Hexapoda</taxon>
        <taxon>Insecta</taxon>
        <taxon>Pterygota</taxon>
        <taxon>Neoptera</taxon>
        <taxon>Paraneoptera</taxon>
        <taxon>Hemiptera</taxon>
        <taxon>Sternorrhyncha</taxon>
        <taxon>Aphidomorpha</taxon>
        <taxon>Aphidoidea</taxon>
        <taxon>Aphididae</taxon>
        <taxon>Aphidini</taxon>
        <taxon>Aphis</taxon>
        <taxon>Aphis</taxon>
    </lineage>
</organism>
<name>A0A6G0TA01_APHGL</name>
<dbReference type="AlphaFoldDB" id="A0A6G0TA01"/>
<sequence length="369" mass="37361">MSSLTFFLAVVVSLQIAQDGVHSCVLRNHKEKVAGVQPGCSIPGAADPTSANSRHTVAPCATPKHGHQYPDVLNKIPSISPVSFKSSILIPTTVVTPPPVTIPQYLTPISGISSNDRILLDLLLEYLATQEASHRLPLPSSSSPFRTPKPASLPVVLTPTPYPSTPNQQNIPVDPQQILSLLLSVSGPGSDLINPAVPSDRLLPSLSSTPAAHITAPPSGVIAVPNAKLEATAAAAIESAAIESAAIVPVDVPKSTSLPETTSTISEPSSTSPATDSSNVSANAAVQSSDPGPADVAAVAPVNSSSDSSIVAPETSGTALEPAASPEPAPAPVSNTVPAADSVSPSTSAVESLEPLSQPPSNNTTPSIV</sequence>
<evidence type="ECO:0000313" key="4">
    <source>
        <dbReference type="Proteomes" id="UP000475862"/>
    </source>
</evidence>
<evidence type="ECO:0000256" key="1">
    <source>
        <dbReference type="SAM" id="MobiDB-lite"/>
    </source>
</evidence>
<feature type="compositionally biased region" description="Polar residues" evidence="1">
    <location>
        <begin position="333"/>
        <end position="350"/>
    </location>
</feature>
<dbReference type="Proteomes" id="UP000475862">
    <property type="component" value="Unassembled WGS sequence"/>
</dbReference>
<feature type="chain" id="PRO_5026040484" evidence="2">
    <location>
        <begin position="24"/>
        <end position="369"/>
    </location>
</feature>
<keyword evidence="2" id="KW-0732">Signal</keyword>
<gene>
    <name evidence="3" type="ORF">AGLY_012083</name>
</gene>
<feature type="region of interest" description="Disordered" evidence="1">
    <location>
        <begin position="254"/>
        <end position="369"/>
    </location>
</feature>